<feature type="transmembrane region" description="Helical" evidence="8">
    <location>
        <begin position="162"/>
        <end position="181"/>
    </location>
</feature>
<feature type="transmembrane region" description="Helical" evidence="8">
    <location>
        <begin position="288"/>
        <end position="305"/>
    </location>
</feature>
<name>A0A423PUA5_9GAMM</name>
<dbReference type="AlphaFoldDB" id="A0A423PUA5"/>
<protein>
    <submittedName>
        <fullName evidence="9">Potassium transporter KtrB</fullName>
    </submittedName>
</protein>
<dbReference type="PANTHER" id="PTHR32024:SF1">
    <property type="entry name" value="KTR SYSTEM POTASSIUM UPTAKE PROTEIN B"/>
    <property type="match status" value="1"/>
</dbReference>
<keyword evidence="3" id="KW-1003">Cell membrane</keyword>
<feature type="transmembrane region" description="Helical" evidence="8">
    <location>
        <begin position="130"/>
        <end position="150"/>
    </location>
</feature>
<keyword evidence="6" id="KW-0406">Ion transport</keyword>
<dbReference type="GO" id="GO:0005886">
    <property type="term" value="C:plasma membrane"/>
    <property type="evidence" value="ECO:0007669"/>
    <property type="project" value="UniProtKB-SubCell"/>
</dbReference>
<feature type="transmembrane region" description="Helical" evidence="8">
    <location>
        <begin position="228"/>
        <end position="251"/>
    </location>
</feature>
<keyword evidence="4 8" id="KW-0812">Transmembrane</keyword>
<evidence type="ECO:0000256" key="8">
    <source>
        <dbReference type="SAM" id="Phobius"/>
    </source>
</evidence>
<evidence type="ECO:0000256" key="2">
    <source>
        <dbReference type="ARBA" id="ARBA00022448"/>
    </source>
</evidence>
<dbReference type="Pfam" id="PF02386">
    <property type="entry name" value="TrkH"/>
    <property type="match status" value="1"/>
</dbReference>
<evidence type="ECO:0000313" key="9">
    <source>
        <dbReference type="EMBL" id="ROO29177.1"/>
    </source>
</evidence>
<dbReference type="GO" id="GO:0030001">
    <property type="term" value="P:metal ion transport"/>
    <property type="evidence" value="ECO:0007669"/>
    <property type="project" value="UniProtKB-ARBA"/>
</dbReference>
<gene>
    <name evidence="9" type="ORF">SAOR_03710</name>
</gene>
<keyword evidence="10" id="KW-1185">Reference proteome</keyword>
<accession>A0A423PUA5</accession>
<keyword evidence="5 8" id="KW-1133">Transmembrane helix</keyword>
<dbReference type="InterPro" id="IPR003445">
    <property type="entry name" value="Cat_transpt"/>
</dbReference>
<evidence type="ECO:0000313" key="10">
    <source>
        <dbReference type="Proteomes" id="UP000283993"/>
    </source>
</evidence>
<dbReference type="Proteomes" id="UP000283993">
    <property type="component" value="Unassembled WGS sequence"/>
</dbReference>
<sequence>MRAWRWVRGFLGRQRPVRLVAGGYALYVLIGFGLLCLPWAQEAEDVAWLDHLFIATSAVSTTGLASISSADSYSFFGELVITGLIQLGGIGYMTLGSFFMLAVRHRLDSLHTKVARQAFVLPRGMELARFIRGVVLFTFVIEAIGAAILVPAFMAADVPAPVWNGIFHAISAFCTAGFSLFNTSLEGFRDNVVINLTIAALSILGALGFIVMSDVWRLARGRPGRVSLTSVIILRVTFGLMIVGTLLIGLTDDALAALPMGERWLAAFFQTMTAMTTVGFDTYAINDMALASLLLIVVAMVIGASPSGTGGGVKSTTAAVFLGAIVAMLRGRERIVLAGREIDTARVNSALAAFAFYMICLITGTFALLLTQAGGFVPLIFEATSAIGTVGLSLGATATLDDTGKWVIIVLMFLGRLGPLTAGLALLPSPQDARRLRARREDLAV</sequence>
<dbReference type="RefSeq" id="WP_123630278.1">
    <property type="nucleotide sequence ID" value="NZ_AYKH01000005.1"/>
</dbReference>
<feature type="transmembrane region" description="Helical" evidence="8">
    <location>
        <begin position="406"/>
        <end position="427"/>
    </location>
</feature>
<proteinExistence type="predicted"/>
<dbReference type="PANTHER" id="PTHR32024">
    <property type="entry name" value="TRK SYSTEM POTASSIUM UPTAKE PROTEIN TRKG-RELATED"/>
    <property type="match status" value="1"/>
</dbReference>
<feature type="transmembrane region" description="Helical" evidence="8">
    <location>
        <begin position="193"/>
        <end position="216"/>
    </location>
</feature>
<feature type="transmembrane region" description="Helical" evidence="8">
    <location>
        <begin position="79"/>
        <end position="103"/>
    </location>
</feature>
<comment type="caution">
    <text evidence="9">The sequence shown here is derived from an EMBL/GenBank/DDBJ whole genome shotgun (WGS) entry which is preliminary data.</text>
</comment>
<evidence type="ECO:0000256" key="4">
    <source>
        <dbReference type="ARBA" id="ARBA00022692"/>
    </source>
</evidence>
<feature type="transmembrane region" description="Helical" evidence="8">
    <location>
        <begin position="311"/>
        <end position="329"/>
    </location>
</feature>
<keyword evidence="2" id="KW-0813">Transport</keyword>
<evidence type="ECO:0000256" key="3">
    <source>
        <dbReference type="ARBA" id="ARBA00022475"/>
    </source>
</evidence>
<feature type="transmembrane region" description="Helical" evidence="8">
    <location>
        <begin position="21"/>
        <end position="40"/>
    </location>
</feature>
<keyword evidence="7 8" id="KW-0472">Membrane</keyword>
<evidence type="ECO:0000256" key="7">
    <source>
        <dbReference type="ARBA" id="ARBA00023136"/>
    </source>
</evidence>
<organism evidence="9 10">
    <name type="scientific">Salinisphaera orenii MK-B5</name>
    <dbReference type="NCBI Taxonomy" id="856730"/>
    <lineage>
        <taxon>Bacteria</taxon>
        <taxon>Pseudomonadati</taxon>
        <taxon>Pseudomonadota</taxon>
        <taxon>Gammaproteobacteria</taxon>
        <taxon>Salinisphaerales</taxon>
        <taxon>Salinisphaeraceae</taxon>
        <taxon>Salinisphaera</taxon>
    </lineage>
</organism>
<evidence type="ECO:0000256" key="1">
    <source>
        <dbReference type="ARBA" id="ARBA00004651"/>
    </source>
</evidence>
<comment type="subcellular location">
    <subcellularLocation>
        <location evidence="1">Cell membrane</location>
        <topology evidence="1">Multi-pass membrane protein</topology>
    </subcellularLocation>
</comment>
<evidence type="ECO:0000256" key="5">
    <source>
        <dbReference type="ARBA" id="ARBA00022989"/>
    </source>
</evidence>
<feature type="transmembrane region" description="Helical" evidence="8">
    <location>
        <begin position="350"/>
        <end position="370"/>
    </location>
</feature>
<dbReference type="EMBL" id="AYKH01000005">
    <property type="protein sequence ID" value="ROO29177.1"/>
    <property type="molecule type" value="Genomic_DNA"/>
</dbReference>
<evidence type="ECO:0000256" key="6">
    <source>
        <dbReference type="ARBA" id="ARBA00023065"/>
    </source>
</evidence>
<dbReference type="GO" id="GO:0008324">
    <property type="term" value="F:monoatomic cation transmembrane transporter activity"/>
    <property type="evidence" value="ECO:0007669"/>
    <property type="project" value="InterPro"/>
</dbReference>
<reference evidence="9 10" key="1">
    <citation type="submission" date="2013-10" db="EMBL/GenBank/DDBJ databases">
        <title>Salinisphaera orenii MK-B5 Genome Sequencing.</title>
        <authorList>
            <person name="Lai Q."/>
            <person name="Li C."/>
            <person name="Shao Z."/>
        </authorList>
    </citation>
    <scope>NUCLEOTIDE SEQUENCE [LARGE SCALE GENOMIC DNA]</scope>
    <source>
        <strain evidence="9 10">MK-B5</strain>
    </source>
</reference>